<keyword evidence="2" id="KW-1185">Reference proteome</keyword>
<accession>A0A1J0AB63</accession>
<reference evidence="1 2" key="1">
    <citation type="submission" date="2016-10" db="EMBL/GenBank/DDBJ databases">
        <title>Description of Gloeomargarita lithophora gen. nov., sp. nov., a thylakoid-bearing basal-branching cyanobacterium with intracellular carbonates, and proposal for Gloeomargaritales ord. nov.</title>
        <authorList>
            <person name="Moreira D."/>
            <person name="Tavera R."/>
            <person name="Benzerara K."/>
            <person name="Skouri-Panet F."/>
            <person name="Couradeau E."/>
            <person name="Gerard E."/>
            <person name="Loussert C."/>
            <person name="Novelo E."/>
            <person name="Zivanovic Y."/>
            <person name="Lopez-Garcia P."/>
        </authorList>
    </citation>
    <scope>NUCLEOTIDE SEQUENCE [LARGE SCALE GENOMIC DNA]</scope>
    <source>
        <strain evidence="1 2">D10</strain>
    </source>
</reference>
<dbReference type="STRING" id="1188229.GlitD10_0855"/>
<dbReference type="Proteomes" id="UP000180235">
    <property type="component" value="Chromosome"/>
</dbReference>
<dbReference type="OrthoDB" id="9810913at2"/>
<name>A0A1J0AB63_9CYAN</name>
<sequence>MQPRIYYTKPSITELEVKYATDAARNGWGESCYKYIHYVIVLPVSIFDD</sequence>
<dbReference type="EMBL" id="CP017675">
    <property type="protein sequence ID" value="APB33171.1"/>
    <property type="molecule type" value="Genomic_DNA"/>
</dbReference>
<protein>
    <submittedName>
        <fullName evidence="1">Perosamine synthetase</fullName>
    </submittedName>
</protein>
<organism evidence="1 2">
    <name type="scientific">Gloeomargarita lithophora Alchichica-D10</name>
    <dbReference type="NCBI Taxonomy" id="1188229"/>
    <lineage>
        <taxon>Bacteria</taxon>
        <taxon>Bacillati</taxon>
        <taxon>Cyanobacteriota</taxon>
        <taxon>Cyanophyceae</taxon>
        <taxon>Gloeomargaritales</taxon>
        <taxon>Gloeomargaritaceae</taxon>
        <taxon>Gloeomargarita</taxon>
    </lineage>
</organism>
<evidence type="ECO:0000313" key="1">
    <source>
        <dbReference type="EMBL" id="APB33171.1"/>
    </source>
</evidence>
<dbReference type="KEGG" id="glt:GlitD10_0855"/>
<dbReference type="AlphaFoldDB" id="A0A1J0AB63"/>
<evidence type="ECO:0000313" key="2">
    <source>
        <dbReference type="Proteomes" id="UP000180235"/>
    </source>
</evidence>
<gene>
    <name evidence="1" type="ORF">GlitD10_0855</name>
</gene>
<proteinExistence type="predicted"/>